<protein>
    <submittedName>
        <fullName evidence="1">Uncharacterized protein</fullName>
    </submittedName>
</protein>
<sequence length="105" mass="12217">MGIAKVTWDKGLNVNMCSLNARHCLIQFKMLHRLHYSKVKLQKIFPDVSPICEKCNQADADLLHSYALRPKLQEFWVAIFSFYSQVFKVQIRPDLLWVILGASDH</sequence>
<dbReference type="Proteomes" id="UP000465112">
    <property type="component" value="Unassembled WGS sequence"/>
</dbReference>
<reference evidence="1 2" key="1">
    <citation type="submission" date="2019-06" db="EMBL/GenBank/DDBJ databases">
        <title>A chromosome-scale genome assembly of the European perch, Perca fluviatilis.</title>
        <authorList>
            <person name="Roques C."/>
            <person name="Zahm M."/>
            <person name="Cabau C."/>
            <person name="Klopp C."/>
            <person name="Bouchez O."/>
            <person name="Donnadieu C."/>
            <person name="Kuhl H."/>
            <person name="Gislard M."/>
            <person name="Guendouz S."/>
            <person name="Journot L."/>
            <person name="Haffray P."/>
            <person name="Bestin A."/>
            <person name="Morvezen R."/>
            <person name="Feron R."/>
            <person name="Wen M."/>
            <person name="Jouanno E."/>
            <person name="Herpin A."/>
            <person name="Schartl M."/>
            <person name="Postlethwait J."/>
            <person name="Schaerlinger B."/>
            <person name="Chardard D."/>
            <person name="Lecocq T."/>
            <person name="Poncet C."/>
            <person name="Jaffrelo L."/>
            <person name="Lampietro C."/>
            <person name="Guiguen Y."/>
        </authorList>
    </citation>
    <scope>NUCLEOTIDE SEQUENCE [LARGE SCALE GENOMIC DNA]</scope>
    <source>
        <tissue evidence="1">Blood</tissue>
    </source>
</reference>
<keyword evidence="2" id="KW-1185">Reference proteome</keyword>
<dbReference type="AlphaFoldDB" id="A0A6A5DVW7"/>
<comment type="caution">
    <text evidence="1">The sequence shown here is derived from an EMBL/GenBank/DDBJ whole genome shotgun (WGS) entry which is preliminary data.</text>
</comment>
<accession>A0A6A5DVW7</accession>
<proteinExistence type="predicted"/>
<organism evidence="1 2">
    <name type="scientific">Perca fluviatilis</name>
    <name type="common">European perch</name>
    <dbReference type="NCBI Taxonomy" id="8168"/>
    <lineage>
        <taxon>Eukaryota</taxon>
        <taxon>Metazoa</taxon>
        <taxon>Chordata</taxon>
        <taxon>Craniata</taxon>
        <taxon>Vertebrata</taxon>
        <taxon>Euteleostomi</taxon>
        <taxon>Actinopterygii</taxon>
        <taxon>Neopterygii</taxon>
        <taxon>Teleostei</taxon>
        <taxon>Neoteleostei</taxon>
        <taxon>Acanthomorphata</taxon>
        <taxon>Eupercaria</taxon>
        <taxon>Perciformes</taxon>
        <taxon>Percoidei</taxon>
        <taxon>Percidae</taxon>
        <taxon>Percinae</taxon>
        <taxon>Perca</taxon>
    </lineage>
</organism>
<evidence type="ECO:0000313" key="1">
    <source>
        <dbReference type="EMBL" id="KAF1371440.1"/>
    </source>
</evidence>
<name>A0A6A5DVW7_PERFL</name>
<dbReference type="EMBL" id="VHII01000098">
    <property type="protein sequence ID" value="KAF1371440.1"/>
    <property type="molecule type" value="Genomic_DNA"/>
</dbReference>
<evidence type="ECO:0000313" key="2">
    <source>
        <dbReference type="Proteomes" id="UP000465112"/>
    </source>
</evidence>
<gene>
    <name evidence="1" type="ORF">PFLUV_G00278310</name>
</gene>